<organism evidence="2 3">
    <name type="scientific">Hydnum rufescens UP504</name>
    <dbReference type="NCBI Taxonomy" id="1448309"/>
    <lineage>
        <taxon>Eukaryota</taxon>
        <taxon>Fungi</taxon>
        <taxon>Dikarya</taxon>
        <taxon>Basidiomycota</taxon>
        <taxon>Agaricomycotina</taxon>
        <taxon>Agaricomycetes</taxon>
        <taxon>Cantharellales</taxon>
        <taxon>Hydnaceae</taxon>
        <taxon>Hydnum</taxon>
    </lineage>
</organism>
<evidence type="ECO:0000256" key="1">
    <source>
        <dbReference type="SAM" id="MobiDB-lite"/>
    </source>
</evidence>
<evidence type="ECO:0000313" key="3">
    <source>
        <dbReference type="Proteomes" id="UP000886523"/>
    </source>
</evidence>
<protein>
    <submittedName>
        <fullName evidence="2">Uncharacterized protein</fullName>
    </submittedName>
</protein>
<name>A0A9P6E0E3_9AGAM</name>
<dbReference type="OrthoDB" id="5424209at2759"/>
<feature type="compositionally biased region" description="Acidic residues" evidence="1">
    <location>
        <begin position="118"/>
        <end position="128"/>
    </location>
</feature>
<dbReference type="Proteomes" id="UP000886523">
    <property type="component" value="Unassembled WGS sequence"/>
</dbReference>
<sequence>MRSTAGYSDHSSLWETDSSGVSSVESSPYDVSKLEAHLYYFGIRGPRRWGPKLIFRTSKDSKIPRLMQLLPVYEHHKLGKDDLWATIRSKVVELLDQQNIQHSSVDLVRFSWVEDVEENEDIENDEDNNNDKEDKDIEDVDIKVAPYGTVVTTPVTIWVGVLPNTLTSEEAFHSSKDVLDLLREHGIFDVDVAYRESVARGFSGPEMFAPVSDLDPLKAVIDPVTTALGLSIAGLKMLRREGTMGFYFRVGEGLYAVTARHILFPDDEGNNAYSYIARSEGGGPNAEQAAGELVETRCNLGKTRTAIEELKTFFVKMKKQWTKPKDRVIGHVVWAPPVSVSTAPHGYTKDVCVIKLDEKVFSQNFRGNVLDLGPEIDAAKFISLMYPRIDAPSDFDYPAERLLKLRGILSAEGIRTPNNKDHKGDSMRYVIKRGLTTLTTIGCLTGFESHVRRYFTLGSRDSVEVAIYPYDNDSGPFSRGGDSGSIIVDALGQFVALLTGGTGPTDSSDITFGSPMYWLWEIIKAQFPSANLYFEDDNN</sequence>
<comment type="caution">
    <text evidence="2">The sequence shown here is derived from an EMBL/GenBank/DDBJ whole genome shotgun (WGS) entry which is preliminary data.</text>
</comment>
<dbReference type="EMBL" id="MU128928">
    <property type="protein sequence ID" value="KAF9517974.1"/>
    <property type="molecule type" value="Genomic_DNA"/>
</dbReference>
<accession>A0A9P6E0E3</accession>
<keyword evidence="3" id="KW-1185">Reference proteome</keyword>
<feature type="region of interest" description="Disordered" evidence="1">
    <location>
        <begin position="118"/>
        <end position="137"/>
    </location>
</feature>
<gene>
    <name evidence="2" type="ORF">BS47DRAFT_1338842</name>
</gene>
<feature type="region of interest" description="Disordered" evidence="1">
    <location>
        <begin position="1"/>
        <end position="25"/>
    </location>
</feature>
<evidence type="ECO:0000313" key="2">
    <source>
        <dbReference type="EMBL" id="KAF9517974.1"/>
    </source>
</evidence>
<reference evidence="2" key="1">
    <citation type="journal article" date="2020" name="Nat. Commun.">
        <title>Large-scale genome sequencing of mycorrhizal fungi provides insights into the early evolution of symbiotic traits.</title>
        <authorList>
            <person name="Miyauchi S."/>
            <person name="Kiss E."/>
            <person name="Kuo A."/>
            <person name="Drula E."/>
            <person name="Kohler A."/>
            <person name="Sanchez-Garcia M."/>
            <person name="Morin E."/>
            <person name="Andreopoulos B."/>
            <person name="Barry K.W."/>
            <person name="Bonito G."/>
            <person name="Buee M."/>
            <person name="Carver A."/>
            <person name="Chen C."/>
            <person name="Cichocki N."/>
            <person name="Clum A."/>
            <person name="Culley D."/>
            <person name="Crous P.W."/>
            <person name="Fauchery L."/>
            <person name="Girlanda M."/>
            <person name="Hayes R.D."/>
            <person name="Keri Z."/>
            <person name="LaButti K."/>
            <person name="Lipzen A."/>
            <person name="Lombard V."/>
            <person name="Magnuson J."/>
            <person name="Maillard F."/>
            <person name="Murat C."/>
            <person name="Nolan M."/>
            <person name="Ohm R.A."/>
            <person name="Pangilinan J."/>
            <person name="Pereira M.F."/>
            <person name="Perotto S."/>
            <person name="Peter M."/>
            <person name="Pfister S."/>
            <person name="Riley R."/>
            <person name="Sitrit Y."/>
            <person name="Stielow J.B."/>
            <person name="Szollosi G."/>
            <person name="Zifcakova L."/>
            <person name="Stursova M."/>
            <person name="Spatafora J.W."/>
            <person name="Tedersoo L."/>
            <person name="Vaario L.M."/>
            <person name="Yamada A."/>
            <person name="Yan M."/>
            <person name="Wang P."/>
            <person name="Xu J."/>
            <person name="Bruns T."/>
            <person name="Baldrian P."/>
            <person name="Vilgalys R."/>
            <person name="Dunand C."/>
            <person name="Henrissat B."/>
            <person name="Grigoriev I.V."/>
            <person name="Hibbett D."/>
            <person name="Nagy L.G."/>
            <person name="Martin F.M."/>
        </authorList>
    </citation>
    <scope>NUCLEOTIDE SEQUENCE</scope>
    <source>
        <strain evidence="2">UP504</strain>
    </source>
</reference>
<feature type="compositionally biased region" description="Polar residues" evidence="1">
    <location>
        <begin position="1"/>
        <end position="17"/>
    </location>
</feature>
<dbReference type="AlphaFoldDB" id="A0A9P6E0E3"/>
<proteinExistence type="predicted"/>